<dbReference type="GO" id="GO:0005737">
    <property type="term" value="C:cytoplasm"/>
    <property type="evidence" value="ECO:0007669"/>
    <property type="project" value="TreeGrafter"/>
</dbReference>
<evidence type="ECO:0000313" key="6">
    <source>
        <dbReference type="Proteomes" id="UP000600449"/>
    </source>
</evidence>
<evidence type="ECO:0000256" key="1">
    <source>
        <dbReference type="ARBA" id="ARBA00005568"/>
    </source>
</evidence>
<dbReference type="GO" id="GO:0046872">
    <property type="term" value="F:metal ion binding"/>
    <property type="evidence" value="ECO:0007669"/>
    <property type="project" value="UniProtKB-KW"/>
</dbReference>
<reference evidence="5 6" key="1">
    <citation type="journal article" date="2014" name="Int. J. Syst. Evol. Microbiol.">
        <title>Complete genome sequence of Corynebacterium casei LMG S-19264T (=DSM 44701T), isolated from a smear-ripened cheese.</title>
        <authorList>
            <consortium name="US DOE Joint Genome Institute (JGI-PGF)"/>
            <person name="Walter F."/>
            <person name="Albersmeier A."/>
            <person name="Kalinowski J."/>
            <person name="Ruckert C."/>
        </authorList>
    </citation>
    <scope>NUCLEOTIDE SEQUENCE [LARGE SCALE GENOMIC DNA]</scope>
    <source>
        <strain evidence="5 6">CGMCC 1.9161</strain>
    </source>
</reference>
<keyword evidence="2" id="KW-0479">Metal-binding</keyword>
<dbReference type="EMBL" id="BMMF01000002">
    <property type="protein sequence ID" value="GGK21755.1"/>
    <property type="molecule type" value="Genomic_DNA"/>
</dbReference>
<dbReference type="SUPFAM" id="SSF51621">
    <property type="entry name" value="Phosphoenolpyruvate/pyruvate domain"/>
    <property type="match status" value="1"/>
</dbReference>
<dbReference type="RefSeq" id="WP_188909326.1">
    <property type="nucleotide sequence ID" value="NZ_BMMF01000002.1"/>
</dbReference>
<dbReference type="InterPro" id="IPR015813">
    <property type="entry name" value="Pyrv/PenolPyrv_kinase-like_dom"/>
</dbReference>
<sequence>MPSPARATRAAPDRASCRARLESGDSLACAWLAMGSPALVEAAAHAGPDLLVLDLQHGLFDRRDLEAAIGAVRGDVPVLVRVAENRPLAIGTALDAGAEGVIVPLVESAEEAAAAVSAARYPPHGIRSGGGVRPLADFAAYVAGCARDTLVAVMIETKAGLENAAAIAAVPGVDLVFIGTGDLVLCLGPDGDVKARCEEACAAIHAACEAAGTPCGIFTPDVDAALARRAEGYRLVVAANDIAVVNEGFRRAAAAFAPAEARR</sequence>
<comment type="similarity">
    <text evidence="1">Belongs to the HpcH/HpaI aldolase family.</text>
</comment>
<dbReference type="Pfam" id="PF03328">
    <property type="entry name" value="HpcH_HpaI"/>
    <property type="match status" value="1"/>
</dbReference>
<accession>A0A917Q493</accession>
<evidence type="ECO:0000259" key="4">
    <source>
        <dbReference type="Pfam" id="PF03328"/>
    </source>
</evidence>
<name>A0A917Q493_9HYPH</name>
<feature type="domain" description="HpcH/HpaI aldolase/citrate lyase" evidence="4">
    <location>
        <begin position="30"/>
        <end position="241"/>
    </location>
</feature>
<dbReference type="InterPro" id="IPR050251">
    <property type="entry name" value="HpcH-HpaI_aldolase"/>
</dbReference>
<dbReference type="PANTHER" id="PTHR30502:SF0">
    <property type="entry name" value="PHOSPHOENOLPYRUVATE CARBOXYLASE FAMILY PROTEIN"/>
    <property type="match status" value="1"/>
</dbReference>
<dbReference type="Gene3D" id="3.20.20.60">
    <property type="entry name" value="Phosphoenolpyruvate-binding domains"/>
    <property type="match status" value="1"/>
</dbReference>
<proteinExistence type="inferred from homology"/>
<dbReference type="GO" id="GO:0016832">
    <property type="term" value="F:aldehyde-lyase activity"/>
    <property type="evidence" value="ECO:0007669"/>
    <property type="project" value="TreeGrafter"/>
</dbReference>
<evidence type="ECO:0000256" key="3">
    <source>
        <dbReference type="ARBA" id="ARBA00023239"/>
    </source>
</evidence>
<dbReference type="InterPro" id="IPR005000">
    <property type="entry name" value="Aldolase/citrate-lyase_domain"/>
</dbReference>
<dbReference type="PANTHER" id="PTHR30502">
    <property type="entry name" value="2-KETO-3-DEOXY-L-RHAMNONATE ALDOLASE"/>
    <property type="match status" value="1"/>
</dbReference>
<dbReference type="Proteomes" id="UP000600449">
    <property type="component" value="Unassembled WGS sequence"/>
</dbReference>
<evidence type="ECO:0000313" key="5">
    <source>
        <dbReference type="EMBL" id="GGK21755.1"/>
    </source>
</evidence>
<organism evidence="5 6">
    <name type="scientific">Salinarimonas ramus</name>
    <dbReference type="NCBI Taxonomy" id="690164"/>
    <lineage>
        <taxon>Bacteria</taxon>
        <taxon>Pseudomonadati</taxon>
        <taxon>Pseudomonadota</taxon>
        <taxon>Alphaproteobacteria</taxon>
        <taxon>Hyphomicrobiales</taxon>
        <taxon>Salinarimonadaceae</taxon>
        <taxon>Salinarimonas</taxon>
    </lineage>
</organism>
<keyword evidence="3" id="KW-0456">Lyase</keyword>
<comment type="caution">
    <text evidence="5">The sequence shown here is derived from an EMBL/GenBank/DDBJ whole genome shotgun (WGS) entry which is preliminary data.</text>
</comment>
<protein>
    <submittedName>
        <fullName evidence="5">Aldolase</fullName>
    </submittedName>
</protein>
<evidence type="ECO:0000256" key="2">
    <source>
        <dbReference type="ARBA" id="ARBA00022723"/>
    </source>
</evidence>
<dbReference type="AlphaFoldDB" id="A0A917Q493"/>
<gene>
    <name evidence="5" type="ORF">GCM10011322_05540</name>
</gene>
<dbReference type="InterPro" id="IPR040442">
    <property type="entry name" value="Pyrv_kinase-like_dom_sf"/>
</dbReference>
<keyword evidence="6" id="KW-1185">Reference proteome</keyword>